<dbReference type="InterPro" id="IPR036388">
    <property type="entry name" value="WH-like_DNA-bd_sf"/>
</dbReference>
<sequence length="142" mass="14916">MPRGTAPSPDDRTAPAAGAATGTFAPTVTALHEAAANDTAGVPLDAAHLRSAAREAAALLRALANEDRLLILCQLTQGELSVGEIEAQLDIRQPTLSQQLAVLRAQALVTTRRDGKRIFYSVADGAVLAVLACLYEQFCPRP</sequence>
<evidence type="ECO:0000313" key="5">
    <source>
        <dbReference type="EMBL" id="VVE20249.1"/>
    </source>
</evidence>
<dbReference type="PROSITE" id="PS50987">
    <property type="entry name" value="HTH_ARSR_2"/>
    <property type="match status" value="1"/>
</dbReference>
<evidence type="ECO:0000256" key="1">
    <source>
        <dbReference type="ARBA" id="ARBA00023015"/>
    </source>
</evidence>
<name>A0A5E4W8P5_9BURK</name>
<reference evidence="5 6" key="1">
    <citation type="submission" date="2019-08" db="EMBL/GenBank/DDBJ databases">
        <authorList>
            <person name="Peeters C."/>
        </authorList>
    </citation>
    <scope>NUCLEOTIDE SEQUENCE [LARGE SCALE GENOMIC DNA]</scope>
    <source>
        <strain evidence="5 6">LMG 31109</strain>
    </source>
</reference>
<dbReference type="SUPFAM" id="SSF46785">
    <property type="entry name" value="Winged helix' DNA-binding domain"/>
    <property type="match status" value="1"/>
</dbReference>
<keyword evidence="1" id="KW-0805">Transcription regulation</keyword>
<dbReference type="InterPro" id="IPR051011">
    <property type="entry name" value="Metal_resp_trans_reg"/>
</dbReference>
<evidence type="ECO:0000259" key="4">
    <source>
        <dbReference type="PROSITE" id="PS50987"/>
    </source>
</evidence>
<dbReference type="CDD" id="cd00090">
    <property type="entry name" value="HTH_ARSR"/>
    <property type="match status" value="1"/>
</dbReference>
<dbReference type="GO" id="GO:0003700">
    <property type="term" value="F:DNA-binding transcription factor activity"/>
    <property type="evidence" value="ECO:0007669"/>
    <property type="project" value="InterPro"/>
</dbReference>
<keyword evidence="6" id="KW-1185">Reference proteome</keyword>
<dbReference type="SMART" id="SM00418">
    <property type="entry name" value="HTH_ARSR"/>
    <property type="match status" value="1"/>
</dbReference>
<evidence type="ECO:0000256" key="3">
    <source>
        <dbReference type="ARBA" id="ARBA00023163"/>
    </source>
</evidence>
<dbReference type="NCBIfam" id="NF033788">
    <property type="entry name" value="HTH_metalloreg"/>
    <property type="match status" value="1"/>
</dbReference>
<dbReference type="PANTHER" id="PTHR43132:SF2">
    <property type="entry name" value="ARSENICAL RESISTANCE OPERON REPRESSOR ARSR-RELATED"/>
    <property type="match status" value="1"/>
</dbReference>
<protein>
    <submittedName>
        <fullName evidence="5">ArsR family transcriptional regulator</fullName>
    </submittedName>
</protein>
<dbReference type="OrthoDB" id="5296924at2"/>
<dbReference type="PRINTS" id="PR00778">
    <property type="entry name" value="HTHARSR"/>
</dbReference>
<keyword evidence="2" id="KW-0238">DNA-binding</keyword>
<keyword evidence="3" id="KW-0804">Transcription</keyword>
<feature type="domain" description="HTH arsR-type" evidence="4">
    <location>
        <begin position="49"/>
        <end position="142"/>
    </location>
</feature>
<dbReference type="InterPro" id="IPR001845">
    <property type="entry name" value="HTH_ArsR_DNA-bd_dom"/>
</dbReference>
<accession>A0A5E4W8P5</accession>
<gene>
    <name evidence="5" type="ORF">PNO31109_03089</name>
</gene>
<dbReference type="Pfam" id="PF01022">
    <property type="entry name" value="HTH_5"/>
    <property type="match status" value="1"/>
</dbReference>
<dbReference type="RefSeq" id="WP_150556364.1">
    <property type="nucleotide sequence ID" value="NZ_CABPSC010000012.1"/>
</dbReference>
<evidence type="ECO:0000256" key="2">
    <source>
        <dbReference type="ARBA" id="ARBA00023125"/>
    </source>
</evidence>
<dbReference type="InterPro" id="IPR036390">
    <property type="entry name" value="WH_DNA-bd_sf"/>
</dbReference>
<dbReference type="GO" id="GO:0003677">
    <property type="term" value="F:DNA binding"/>
    <property type="evidence" value="ECO:0007669"/>
    <property type="project" value="UniProtKB-KW"/>
</dbReference>
<dbReference type="Proteomes" id="UP000367825">
    <property type="component" value="Unassembled WGS sequence"/>
</dbReference>
<dbReference type="PANTHER" id="PTHR43132">
    <property type="entry name" value="ARSENICAL RESISTANCE OPERON REPRESSOR ARSR-RELATED"/>
    <property type="match status" value="1"/>
</dbReference>
<dbReference type="EMBL" id="CABPSC010000012">
    <property type="protein sequence ID" value="VVE20249.1"/>
    <property type="molecule type" value="Genomic_DNA"/>
</dbReference>
<proteinExistence type="predicted"/>
<dbReference type="InterPro" id="IPR011991">
    <property type="entry name" value="ArsR-like_HTH"/>
</dbReference>
<evidence type="ECO:0000313" key="6">
    <source>
        <dbReference type="Proteomes" id="UP000367825"/>
    </source>
</evidence>
<dbReference type="Gene3D" id="1.10.10.10">
    <property type="entry name" value="Winged helix-like DNA-binding domain superfamily/Winged helix DNA-binding domain"/>
    <property type="match status" value="1"/>
</dbReference>
<organism evidence="5 6">
    <name type="scientific">Pandoraea nosoerga</name>
    <dbReference type="NCBI Taxonomy" id="2508296"/>
    <lineage>
        <taxon>Bacteria</taxon>
        <taxon>Pseudomonadati</taxon>
        <taxon>Pseudomonadota</taxon>
        <taxon>Betaproteobacteria</taxon>
        <taxon>Burkholderiales</taxon>
        <taxon>Burkholderiaceae</taxon>
        <taxon>Pandoraea</taxon>
    </lineage>
</organism>
<dbReference type="AlphaFoldDB" id="A0A5E4W8P5"/>